<reference evidence="2 3" key="2">
    <citation type="submission" date="2020-03" db="EMBL/GenBank/DDBJ databases">
        <authorList>
            <person name="Ichikawa N."/>
            <person name="Kimura A."/>
            <person name="Kitahashi Y."/>
            <person name="Uohara A."/>
        </authorList>
    </citation>
    <scope>NUCLEOTIDE SEQUENCE [LARGE SCALE GENOMIC DNA]</scope>
    <source>
        <strain evidence="2 3">NBRC 105367</strain>
    </source>
</reference>
<organism evidence="2 3">
    <name type="scientific">Phytohabitans suffuscus</name>
    <dbReference type="NCBI Taxonomy" id="624315"/>
    <lineage>
        <taxon>Bacteria</taxon>
        <taxon>Bacillati</taxon>
        <taxon>Actinomycetota</taxon>
        <taxon>Actinomycetes</taxon>
        <taxon>Micromonosporales</taxon>
        <taxon>Micromonosporaceae</taxon>
    </lineage>
</organism>
<dbReference type="EMBL" id="AP022871">
    <property type="protein sequence ID" value="BCB88319.1"/>
    <property type="molecule type" value="Genomic_DNA"/>
</dbReference>
<evidence type="ECO:0000313" key="2">
    <source>
        <dbReference type="EMBL" id="BCB88319.1"/>
    </source>
</evidence>
<dbReference type="KEGG" id="psuu:Psuf_056320"/>
<dbReference type="Proteomes" id="UP000503011">
    <property type="component" value="Chromosome"/>
</dbReference>
<accession>A0A6F8YQJ0</accession>
<keyword evidence="3" id="KW-1185">Reference proteome</keyword>
<sequence>MAPQQRRALALGGAACLPASLGQIAVVLAALRVDLAPPVAPPSEKPAMPSMETANSPPTTYISVPPARPVCIVEYMMAIAPPLAIIGSSISMCPNPRDTGSASSGGGSRTSSPRGSCGAGWRGGRRNSTVLTTPP</sequence>
<protein>
    <submittedName>
        <fullName evidence="2">Uncharacterized protein</fullName>
    </submittedName>
</protein>
<evidence type="ECO:0000256" key="1">
    <source>
        <dbReference type="SAM" id="MobiDB-lite"/>
    </source>
</evidence>
<feature type="region of interest" description="Disordered" evidence="1">
    <location>
        <begin position="40"/>
        <end position="60"/>
    </location>
</feature>
<reference evidence="2 3" key="1">
    <citation type="submission" date="2020-03" db="EMBL/GenBank/DDBJ databases">
        <title>Whole genome shotgun sequence of Phytohabitans suffuscus NBRC 105367.</title>
        <authorList>
            <person name="Komaki H."/>
            <person name="Tamura T."/>
        </authorList>
    </citation>
    <scope>NUCLEOTIDE SEQUENCE [LARGE SCALE GENOMIC DNA]</scope>
    <source>
        <strain evidence="2 3">NBRC 105367</strain>
    </source>
</reference>
<evidence type="ECO:0000313" key="3">
    <source>
        <dbReference type="Proteomes" id="UP000503011"/>
    </source>
</evidence>
<gene>
    <name evidence="2" type="ORF">Psuf_056320</name>
</gene>
<dbReference type="AlphaFoldDB" id="A0A6F8YQJ0"/>
<name>A0A6F8YQJ0_9ACTN</name>
<feature type="compositionally biased region" description="Polar residues" evidence="1">
    <location>
        <begin position="126"/>
        <end position="135"/>
    </location>
</feature>
<proteinExistence type="predicted"/>
<feature type="region of interest" description="Disordered" evidence="1">
    <location>
        <begin position="94"/>
        <end position="135"/>
    </location>
</feature>